<evidence type="ECO:0000256" key="6">
    <source>
        <dbReference type="ARBA" id="ARBA00023136"/>
    </source>
</evidence>
<evidence type="ECO:0000259" key="8">
    <source>
        <dbReference type="PROSITE" id="PS50850"/>
    </source>
</evidence>
<keyword evidence="2" id="KW-0813">Transport</keyword>
<proteinExistence type="predicted"/>
<evidence type="ECO:0000256" key="1">
    <source>
        <dbReference type="ARBA" id="ARBA00004651"/>
    </source>
</evidence>
<evidence type="ECO:0000313" key="10">
    <source>
        <dbReference type="Proteomes" id="UP001054897"/>
    </source>
</evidence>
<keyword evidence="4 7" id="KW-0812">Transmembrane</keyword>
<keyword evidence="5 7" id="KW-1133">Transmembrane helix</keyword>
<dbReference type="Pfam" id="PF05977">
    <property type="entry name" value="MFS_3"/>
    <property type="match status" value="1"/>
</dbReference>
<dbReference type="CDD" id="cd06173">
    <property type="entry name" value="MFS_MefA_like"/>
    <property type="match status" value="1"/>
</dbReference>
<feature type="transmembrane region" description="Helical" evidence="7">
    <location>
        <begin position="261"/>
        <end position="279"/>
    </location>
</feature>
<feature type="transmembrane region" description="Helical" evidence="7">
    <location>
        <begin position="315"/>
        <end position="337"/>
    </location>
</feature>
<dbReference type="InterPro" id="IPR010290">
    <property type="entry name" value="TM_effector"/>
</dbReference>
<evidence type="ECO:0000256" key="3">
    <source>
        <dbReference type="ARBA" id="ARBA00022475"/>
    </source>
</evidence>
<dbReference type="PROSITE" id="PS50850">
    <property type="entry name" value="MFS"/>
    <property type="match status" value="1"/>
</dbReference>
<organism evidence="9 10">
    <name type="scientific">Ectopseudomonas hydrolytica</name>
    <dbReference type="NCBI Taxonomy" id="2493633"/>
    <lineage>
        <taxon>Bacteria</taxon>
        <taxon>Pseudomonadati</taxon>
        <taxon>Pseudomonadota</taxon>
        <taxon>Gammaproteobacteria</taxon>
        <taxon>Pseudomonadales</taxon>
        <taxon>Pseudomonadaceae</taxon>
        <taxon>Ectopseudomonas</taxon>
    </lineage>
</organism>
<gene>
    <name evidence="9" type="ORF">L1F06_009385</name>
</gene>
<evidence type="ECO:0000256" key="4">
    <source>
        <dbReference type="ARBA" id="ARBA00022692"/>
    </source>
</evidence>
<feature type="transmembrane region" description="Helical" evidence="7">
    <location>
        <begin position="377"/>
        <end position="395"/>
    </location>
</feature>
<accession>A0ABY5AE08</accession>
<evidence type="ECO:0000256" key="5">
    <source>
        <dbReference type="ARBA" id="ARBA00022989"/>
    </source>
</evidence>
<dbReference type="PANTHER" id="PTHR23513">
    <property type="entry name" value="INTEGRAL MEMBRANE EFFLUX PROTEIN-RELATED"/>
    <property type="match status" value="1"/>
</dbReference>
<dbReference type="InterPro" id="IPR020846">
    <property type="entry name" value="MFS_dom"/>
</dbReference>
<feature type="transmembrane region" description="Helical" evidence="7">
    <location>
        <begin position="291"/>
        <end position="309"/>
    </location>
</feature>
<dbReference type="Gene3D" id="1.20.1250.20">
    <property type="entry name" value="MFS general substrate transporter like domains"/>
    <property type="match status" value="1"/>
</dbReference>
<dbReference type="SUPFAM" id="SSF103473">
    <property type="entry name" value="MFS general substrate transporter"/>
    <property type="match status" value="1"/>
</dbReference>
<keyword evidence="10" id="KW-1185">Reference proteome</keyword>
<feature type="transmembrane region" description="Helical" evidence="7">
    <location>
        <begin position="109"/>
        <end position="132"/>
    </location>
</feature>
<dbReference type="EMBL" id="CP099397">
    <property type="protein sequence ID" value="USR41611.1"/>
    <property type="molecule type" value="Genomic_DNA"/>
</dbReference>
<feature type="transmembrane region" description="Helical" evidence="7">
    <location>
        <begin position="228"/>
        <end position="249"/>
    </location>
</feature>
<dbReference type="Proteomes" id="UP001054897">
    <property type="component" value="Chromosome"/>
</dbReference>
<sequence length="542" mass="58154">MASDKPSPWGALKHSTFRWLWLASIASNIGTWMHEVGAGWLMTSLSANPMHVALVQVAGSAPMFLLALPAGAMADIVDKRRYLLGVQLWMAAVATLLAVLTLLGLTTVWLLLGMTLAMGVGTALMMPAWSALTPELVSKRDLPSAIALSSLGINVARALGPAIAGVLVSLSGPWATFALNALSFFAVMAVLLTWKRERQVATFPAERLLGAMRAGWRYSRASKPLQSVLVRAAAFFVGASAGMSLLPLIVRGELQGSASDFGLMLGSVGVGAVLGATLLPRIRERISSDRLVLLASLLYALVLLALASLRHFAALLPVMLLSGAAWIAVLSSLQVAAQTSVPDWVRARALSIYILVFFGSMAAGGALWGFVASQGSISLALFAAAGCLALGGLLTSRFPLPVTEAEDLAPSLHWPAPILADEADLERGPVMVTLHYDIAPEHASAFRQAMSEVARMRRRNGAFSWGLVQSSENPRHWQEFFFDESWLEHLRHHGRVTRAEQRIEAAARQFQSAGVAIRIDHFLMPGKQVPEHSDIQHAHGQP</sequence>
<feature type="transmembrane region" description="Helical" evidence="7">
    <location>
        <begin position="349"/>
        <end position="371"/>
    </location>
</feature>
<evidence type="ECO:0000313" key="9">
    <source>
        <dbReference type="EMBL" id="USR41611.1"/>
    </source>
</evidence>
<keyword evidence="6 7" id="KW-0472">Membrane</keyword>
<feature type="transmembrane region" description="Helical" evidence="7">
    <location>
        <begin position="144"/>
        <end position="168"/>
    </location>
</feature>
<feature type="transmembrane region" description="Helical" evidence="7">
    <location>
        <begin position="50"/>
        <end position="70"/>
    </location>
</feature>
<feature type="domain" description="Major facilitator superfamily (MFS) profile" evidence="8">
    <location>
        <begin position="16"/>
        <end position="404"/>
    </location>
</feature>
<protein>
    <submittedName>
        <fullName evidence="9">MFS transporter</fullName>
    </submittedName>
</protein>
<feature type="transmembrane region" description="Helical" evidence="7">
    <location>
        <begin position="82"/>
        <end position="103"/>
    </location>
</feature>
<dbReference type="InterPro" id="IPR036259">
    <property type="entry name" value="MFS_trans_sf"/>
</dbReference>
<name>A0ABY5AE08_9GAMM</name>
<dbReference type="PANTHER" id="PTHR23513:SF11">
    <property type="entry name" value="STAPHYLOFERRIN A TRANSPORTER"/>
    <property type="match status" value="1"/>
</dbReference>
<reference evidence="9" key="1">
    <citation type="submission" date="2022-06" db="EMBL/GenBank/DDBJ databases">
        <title>Complete genome of Pseudomonas hydrolytica DSWY01T.</title>
        <authorList>
            <person name="Jung J."/>
            <person name="Jeon C.O."/>
        </authorList>
    </citation>
    <scope>NUCLEOTIDE SEQUENCE</scope>
    <source>
        <strain evidence="9">DSWY01</strain>
    </source>
</reference>
<feature type="transmembrane region" description="Helical" evidence="7">
    <location>
        <begin position="174"/>
        <end position="194"/>
    </location>
</feature>
<comment type="subcellular location">
    <subcellularLocation>
        <location evidence="1">Cell membrane</location>
        <topology evidence="1">Multi-pass membrane protein</topology>
    </subcellularLocation>
</comment>
<dbReference type="GeneID" id="300081182"/>
<evidence type="ECO:0000256" key="2">
    <source>
        <dbReference type="ARBA" id="ARBA00022448"/>
    </source>
</evidence>
<dbReference type="RefSeq" id="WP_129483351.1">
    <property type="nucleotide sequence ID" value="NZ_CP099397.1"/>
</dbReference>
<evidence type="ECO:0000256" key="7">
    <source>
        <dbReference type="SAM" id="Phobius"/>
    </source>
</evidence>
<keyword evidence="3" id="KW-1003">Cell membrane</keyword>